<dbReference type="PANTHER" id="PTHR46797">
    <property type="entry name" value="HTH-TYPE TRANSCRIPTIONAL REGULATOR"/>
    <property type="match status" value="1"/>
</dbReference>
<protein>
    <submittedName>
        <fullName evidence="3">Helix-turn-helix domain-containing protein</fullName>
    </submittedName>
</protein>
<dbReference type="InterPro" id="IPR050807">
    <property type="entry name" value="TransReg_Diox_bact_type"/>
</dbReference>
<dbReference type="CDD" id="cd02209">
    <property type="entry name" value="cupin_XRE_C"/>
    <property type="match status" value="1"/>
</dbReference>
<feature type="domain" description="HTH cro/C1-type" evidence="2">
    <location>
        <begin position="7"/>
        <end position="61"/>
    </location>
</feature>
<evidence type="ECO:0000256" key="1">
    <source>
        <dbReference type="ARBA" id="ARBA00023125"/>
    </source>
</evidence>
<dbReference type="RefSeq" id="WP_379190900.1">
    <property type="nucleotide sequence ID" value="NZ_JBHSOW010000093.1"/>
</dbReference>
<dbReference type="InterPro" id="IPR014710">
    <property type="entry name" value="RmlC-like_jellyroll"/>
</dbReference>
<dbReference type="SUPFAM" id="SSF47413">
    <property type="entry name" value="lambda repressor-like DNA-binding domains"/>
    <property type="match status" value="1"/>
</dbReference>
<dbReference type="SMART" id="SM00530">
    <property type="entry name" value="HTH_XRE"/>
    <property type="match status" value="1"/>
</dbReference>
<evidence type="ECO:0000313" key="3">
    <source>
        <dbReference type="EMBL" id="MFC5652264.1"/>
    </source>
</evidence>
<dbReference type="CDD" id="cd00093">
    <property type="entry name" value="HTH_XRE"/>
    <property type="match status" value="1"/>
</dbReference>
<comment type="caution">
    <text evidence="3">The sequence shown here is derived from an EMBL/GenBank/DDBJ whole genome shotgun (WGS) entry which is preliminary data.</text>
</comment>
<dbReference type="Gene3D" id="1.10.260.40">
    <property type="entry name" value="lambda repressor-like DNA-binding domains"/>
    <property type="match status" value="1"/>
</dbReference>
<gene>
    <name evidence="3" type="ORF">ACFPYJ_24745</name>
</gene>
<dbReference type="Gene3D" id="2.60.120.10">
    <property type="entry name" value="Jelly Rolls"/>
    <property type="match status" value="1"/>
</dbReference>
<dbReference type="PANTHER" id="PTHR46797:SF2">
    <property type="entry name" value="TRANSCRIPTIONAL REGULATOR"/>
    <property type="match status" value="1"/>
</dbReference>
<evidence type="ECO:0000313" key="4">
    <source>
        <dbReference type="Proteomes" id="UP001596047"/>
    </source>
</evidence>
<keyword evidence="4" id="KW-1185">Reference proteome</keyword>
<dbReference type="InterPro" id="IPR001387">
    <property type="entry name" value="Cro/C1-type_HTH"/>
</dbReference>
<keyword evidence="1" id="KW-0238">DNA-binding</keyword>
<dbReference type="Pfam" id="PF07883">
    <property type="entry name" value="Cupin_2"/>
    <property type="match status" value="1"/>
</dbReference>
<sequence>MDIGSTIRTIRKRKNITIAQICEATGLSQGFMSQVETNKTSPSIATLDQIAAALNVPLAFLLLRKEDRMNVVRKEERQVTTSSSGAMKVSHLSSVGGIRMSLIELPPGAASGSEPHAHEGKEVHVVLKGTIYVEQGEDSATLHEGDSFSWHACVPHFAKNVGEETAVVLISIYTETDTDLELSF</sequence>
<dbReference type="EMBL" id="JBHSOW010000093">
    <property type="protein sequence ID" value="MFC5652264.1"/>
    <property type="molecule type" value="Genomic_DNA"/>
</dbReference>
<reference evidence="4" key="1">
    <citation type="journal article" date="2019" name="Int. J. Syst. Evol. Microbiol.">
        <title>The Global Catalogue of Microorganisms (GCM) 10K type strain sequencing project: providing services to taxonomists for standard genome sequencing and annotation.</title>
        <authorList>
            <consortium name="The Broad Institute Genomics Platform"/>
            <consortium name="The Broad Institute Genome Sequencing Center for Infectious Disease"/>
            <person name="Wu L."/>
            <person name="Ma J."/>
        </authorList>
    </citation>
    <scope>NUCLEOTIDE SEQUENCE [LARGE SCALE GENOMIC DNA]</scope>
    <source>
        <strain evidence="4">CGMCC 1.3240</strain>
    </source>
</reference>
<accession>A0ABW0W699</accession>
<dbReference type="Proteomes" id="UP001596047">
    <property type="component" value="Unassembled WGS sequence"/>
</dbReference>
<name>A0ABW0W699_9BACL</name>
<dbReference type="PROSITE" id="PS50943">
    <property type="entry name" value="HTH_CROC1"/>
    <property type="match status" value="1"/>
</dbReference>
<dbReference type="Pfam" id="PF01381">
    <property type="entry name" value="HTH_3"/>
    <property type="match status" value="1"/>
</dbReference>
<proteinExistence type="predicted"/>
<evidence type="ECO:0000259" key="2">
    <source>
        <dbReference type="PROSITE" id="PS50943"/>
    </source>
</evidence>
<organism evidence="3 4">
    <name type="scientific">Paenibacillus solisilvae</name>
    <dbReference type="NCBI Taxonomy" id="2486751"/>
    <lineage>
        <taxon>Bacteria</taxon>
        <taxon>Bacillati</taxon>
        <taxon>Bacillota</taxon>
        <taxon>Bacilli</taxon>
        <taxon>Bacillales</taxon>
        <taxon>Paenibacillaceae</taxon>
        <taxon>Paenibacillus</taxon>
    </lineage>
</organism>
<dbReference type="InterPro" id="IPR010982">
    <property type="entry name" value="Lambda_DNA-bd_dom_sf"/>
</dbReference>
<dbReference type="InterPro" id="IPR011051">
    <property type="entry name" value="RmlC_Cupin_sf"/>
</dbReference>
<dbReference type="InterPro" id="IPR013096">
    <property type="entry name" value="Cupin_2"/>
</dbReference>
<dbReference type="SUPFAM" id="SSF51182">
    <property type="entry name" value="RmlC-like cupins"/>
    <property type="match status" value="1"/>
</dbReference>